<dbReference type="Gene3D" id="3.90.190.10">
    <property type="entry name" value="Protein tyrosine phosphatase superfamily"/>
    <property type="match status" value="1"/>
</dbReference>
<feature type="domain" description="Dual specificity/tyrosine protein phosphatase N-terminal" evidence="1">
    <location>
        <begin position="66"/>
        <end position="109"/>
    </location>
</feature>
<gene>
    <name evidence="2" type="ORF">MS3_05524</name>
</gene>
<sequence length="110" mass="12760">FNICFSSPPIACIVLLELGLSSFIPVRGRYIRRYFLIRLYLNSMVLKPYDKSEIDNERLLSVASCIIRDRLYFLSCKTPPRSNSSIHFFSIDEELCYENFYADFGPLSLG</sequence>
<organism evidence="2">
    <name type="scientific">Schistosoma haematobium</name>
    <name type="common">Blood fluke</name>
    <dbReference type="NCBI Taxonomy" id="6185"/>
    <lineage>
        <taxon>Eukaryota</taxon>
        <taxon>Metazoa</taxon>
        <taxon>Spiralia</taxon>
        <taxon>Lophotrochozoa</taxon>
        <taxon>Platyhelminthes</taxon>
        <taxon>Trematoda</taxon>
        <taxon>Digenea</taxon>
        <taxon>Strigeidida</taxon>
        <taxon>Schistosomatoidea</taxon>
        <taxon>Schistosomatidae</taxon>
        <taxon>Schistosoma</taxon>
    </lineage>
</organism>
<feature type="non-terminal residue" evidence="2">
    <location>
        <position position="110"/>
    </location>
</feature>
<dbReference type="InterPro" id="IPR029260">
    <property type="entry name" value="DSPn"/>
</dbReference>
<dbReference type="EMBL" id="KL250854">
    <property type="protein sequence ID" value="KGB37198.1"/>
    <property type="molecule type" value="Genomic_DNA"/>
</dbReference>
<accession>A0A095C5K5</accession>
<reference evidence="2" key="1">
    <citation type="journal article" date="2012" name="Nat. Genet.">
        <title>Whole-genome sequence of Schistosoma haematobium.</title>
        <authorList>
            <person name="Young N.D."/>
            <person name="Jex A.R."/>
            <person name="Li B."/>
            <person name="Liu S."/>
            <person name="Yang L."/>
            <person name="Xiong Z."/>
            <person name="Li Y."/>
            <person name="Cantacessi C."/>
            <person name="Hall R.S."/>
            <person name="Xu X."/>
            <person name="Chen F."/>
            <person name="Wu X."/>
            <person name="Zerlotini A."/>
            <person name="Oliveira G."/>
            <person name="Hofmann A."/>
            <person name="Zhang G."/>
            <person name="Fang X."/>
            <person name="Kang Y."/>
            <person name="Campbell B.E."/>
            <person name="Loukas A."/>
            <person name="Ranganathan S."/>
            <person name="Rollinson D."/>
            <person name="Rinaldi G."/>
            <person name="Brindley P.J."/>
            <person name="Yang H."/>
            <person name="Wang J."/>
            <person name="Wang J."/>
            <person name="Gasser R.B."/>
        </authorList>
    </citation>
    <scope>NUCLEOTIDE SEQUENCE [LARGE SCALE GENOMIC DNA]</scope>
</reference>
<dbReference type="InterPro" id="IPR029021">
    <property type="entry name" value="Prot-tyrosine_phosphatase-like"/>
</dbReference>
<protein>
    <submittedName>
        <fullName evidence="2">Dual specificity protein phosphatase CDC14A</fullName>
    </submittedName>
</protein>
<dbReference type="STRING" id="6185.A0A095C5K5"/>
<feature type="non-terminal residue" evidence="2">
    <location>
        <position position="1"/>
    </location>
</feature>
<proteinExistence type="predicted"/>
<dbReference type="Pfam" id="PF14671">
    <property type="entry name" value="DSPn"/>
    <property type="match status" value="1"/>
</dbReference>
<evidence type="ECO:0000259" key="1">
    <source>
        <dbReference type="Pfam" id="PF14671"/>
    </source>
</evidence>
<evidence type="ECO:0000313" key="2">
    <source>
        <dbReference type="EMBL" id="KGB37198.1"/>
    </source>
</evidence>
<dbReference type="AlphaFoldDB" id="A0A095C5K5"/>
<dbReference type="SUPFAM" id="SSF52799">
    <property type="entry name" value="(Phosphotyrosine protein) phosphatases II"/>
    <property type="match status" value="1"/>
</dbReference>
<name>A0A095C5K5_SCHHA</name>